<dbReference type="GO" id="GO:0016987">
    <property type="term" value="F:sigma factor activity"/>
    <property type="evidence" value="ECO:0007669"/>
    <property type="project" value="UniProtKB-KW"/>
</dbReference>
<evidence type="ECO:0000256" key="1">
    <source>
        <dbReference type="ARBA" id="ARBA00023015"/>
    </source>
</evidence>
<dbReference type="KEGG" id="vg:26647901"/>
<dbReference type="Proteomes" id="UP000033015">
    <property type="component" value="Segment"/>
</dbReference>
<dbReference type="EMBL" id="KP696447">
    <property type="protein sequence ID" value="AKA61526.1"/>
    <property type="molecule type" value="Genomic_DNA"/>
</dbReference>
<keyword evidence="4" id="KW-0804">Transcription</keyword>
<dbReference type="OrthoDB" id="2867at10239"/>
<protein>
    <submittedName>
        <fullName evidence="7">RNA polymerase sigma factor</fullName>
    </submittedName>
</protein>
<dbReference type="Gene3D" id="1.20.140.160">
    <property type="match status" value="1"/>
</dbReference>
<accession>A0A0E3JJ62</accession>
<keyword evidence="3" id="KW-0238">DNA-binding</keyword>
<evidence type="ECO:0000313" key="8">
    <source>
        <dbReference type="Proteomes" id="UP000033015"/>
    </source>
</evidence>
<keyword evidence="5" id="KW-0175">Coiled coil</keyword>
<feature type="domain" description="RNA polymerase sigma-70 region 2" evidence="6">
    <location>
        <begin position="19"/>
        <end position="84"/>
    </location>
</feature>
<evidence type="ECO:0000256" key="4">
    <source>
        <dbReference type="ARBA" id="ARBA00023163"/>
    </source>
</evidence>
<dbReference type="InterPro" id="IPR001387">
    <property type="entry name" value="Cro/C1-type_HTH"/>
</dbReference>
<dbReference type="Pfam" id="PF04542">
    <property type="entry name" value="Sigma70_r2"/>
    <property type="match status" value="1"/>
</dbReference>
<proteinExistence type="predicted"/>
<reference evidence="7 8" key="1">
    <citation type="journal article" date="2015" name="Genome Announc.">
        <title>Complete Genome Sequence of Bacillus megaterium Siphophage Stahl.</title>
        <authorList>
            <person name="Brizendine A.M."/>
            <person name="Rousseau S."/>
            <person name="Hernandez A.C."/>
            <person name="Kuty Everett G.F."/>
        </authorList>
    </citation>
    <scope>NUCLEOTIDE SEQUENCE [LARGE SCALE GENOMIC DNA]</scope>
</reference>
<dbReference type="Gene3D" id="1.20.120.1810">
    <property type="match status" value="1"/>
</dbReference>
<evidence type="ECO:0000313" key="7">
    <source>
        <dbReference type="EMBL" id="AKA61526.1"/>
    </source>
</evidence>
<dbReference type="SUPFAM" id="SSF88946">
    <property type="entry name" value="Sigma2 domain of RNA polymerase sigma factors"/>
    <property type="match status" value="1"/>
</dbReference>
<dbReference type="NCBIfam" id="TIGR02937">
    <property type="entry name" value="sigma70-ECF"/>
    <property type="match status" value="1"/>
</dbReference>
<dbReference type="GO" id="GO:0006352">
    <property type="term" value="P:DNA-templated transcription initiation"/>
    <property type="evidence" value="ECO:0007669"/>
    <property type="project" value="InterPro"/>
</dbReference>
<dbReference type="InterPro" id="IPR013325">
    <property type="entry name" value="RNA_pol_sigma_r2"/>
</dbReference>
<dbReference type="Gene3D" id="1.10.287.1490">
    <property type="match status" value="1"/>
</dbReference>
<name>A0A0E3JJ62_9CAUD</name>
<feature type="coiled-coil region" evidence="5">
    <location>
        <begin position="440"/>
        <end position="593"/>
    </location>
</feature>
<gene>
    <name evidence="7" type="ORF">CPT_Stahl98</name>
</gene>
<sequence length="616" mass="71880">MYKTETMIEGVLENRDDHVQRNLRLIWSVVYRFQNRGYDNNDLFQLASIGYLKAFDKFDDSFKVKWSTYAVPMMIGEIQRFIRDDGIIKSPRRLKEWAAKFRMNECEGLKREEIAEKLELDLSEVDELLYYLKVRNPAFIEQTVYENDGDPITLADQVGDFDDYSHTFVKEFLETLDERTVNVVKLVMDGKTQNEIGELIGVTQVQVSRIIKNKVKPLLENYLKGQGQFDNVVKERAQVVRKPSPKNIKKQESVVTMFNAKKPLNGLTVEIYHKMRNEGKSNGKIMKFFRLNNASYYGWKKENGLTDTTKSAVISNQRKGVSTKKKQQGDSKDMMATAIKPSTSASQVSKLDKVITDLEQTVESYKSQVSSRDQEIKRIQKQMDQQREGFEEAVATLNTTWENKVLEKESVINQLQTSIKHKDSNVKYVKDQFAQVVSERDSIVDKAQLLQKELDSLTARYTNLEEDYNNRNESYERVLKQRREVEAAHFAINEKYEQTLHDFDNVSQERDRYESEAHEFKRLYEDELQRANQLEAAILSYKQELEEAYECNDNKQKTLDAFEEANDIIAKHNKEMSKNLDNVLEKADAAERLHQEEVKMLHDKIDKLQGTLKLYL</sequence>
<keyword evidence="2" id="KW-0731">Sigma factor</keyword>
<evidence type="ECO:0000256" key="2">
    <source>
        <dbReference type="ARBA" id="ARBA00023082"/>
    </source>
</evidence>
<evidence type="ECO:0000259" key="6">
    <source>
        <dbReference type="Pfam" id="PF04542"/>
    </source>
</evidence>
<dbReference type="GeneID" id="26647901"/>
<dbReference type="CDD" id="cd00093">
    <property type="entry name" value="HTH_XRE"/>
    <property type="match status" value="1"/>
</dbReference>
<dbReference type="InterPro" id="IPR014284">
    <property type="entry name" value="RNA_pol_sigma-70_dom"/>
</dbReference>
<dbReference type="GO" id="GO:0003677">
    <property type="term" value="F:DNA binding"/>
    <property type="evidence" value="ECO:0007669"/>
    <property type="project" value="UniProtKB-KW"/>
</dbReference>
<dbReference type="InterPro" id="IPR007627">
    <property type="entry name" value="RNA_pol_sigma70_r2"/>
</dbReference>
<keyword evidence="1" id="KW-0805">Transcription regulation</keyword>
<dbReference type="PANTHER" id="PTHR30385:SF4">
    <property type="entry name" value="RNA POLYMERASE SIGMA-E FACTOR"/>
    <property type="match status" value="1"/>
</dbReference>
<organism evidence="7 8">
    <name type="scientific">Bacillus phage Stahl</name>
    <dbReference type="NCBI Taxonomy" id="1610832"/>
    <lineage>
        <taxon>Viruses</taxon>
        <taxon>Duplodnaviria</taxon>
        <taxon>Heunggongvirae</taxon>
        <taxon>Uroviricota</taxon>
        <taxon>Caudoviricetes</taxon>
        <taxon>Slashvirus</taxon>
        <taxon>Slashvirus stahl</taxon>
    </lineage>
</organism>
<evidence type="ECO:0000256" key="3">
    <source>
        <dbReference type="ARBA" id="ARBA00023125"/>
    </source>
</evidence>
<dbReference type="SUPFAM" id="SSF88659">
    <property type="entry name" value="Sigma3 and sigma4 domains of RNA polymerase sigma factors"/>
    <property type="match status" value="1"/>
</dbReference>
<reference evidence="8" key="2">
    <citation type="submission" date="2015-01" db="EMBL/GenBank/DDBJ databases">
        <title>Complete Genome of Bacillus megaterium Siphophage Stahl.</title>
        <authorList>
            <person name="Brizendine A.M."/>
            <person name="Rousseau S."/>
            <person name="Hernandez A.C."/>
            <person name="Everett G.F.K."/>
        </authorList>
    </citation>
    <scope>NUCLEOTIDE SEQUENCE [LARGE SCALE GENOMIC DNA]</scope>
</reference>
<evidence type="ECO:0000256" key="5">
    <source>
        <dbReference type="SAM" id="Coils"/>
    </source>
</evidence>
<dbReference type="PANTHER" id="PTHR30385">
    <property type="entry name" value="SIGMA FACTOR F FLAGELLAR"/>
    <property type="match status" value="1"/>
</dbReference>
<keyword evidence="8" id="KW-1185">Reference proteome</keyword>
<dbReference type="RefSeq" id="YP_009203702.1">
    <property type="nucleotide sequence ID" value="NC_028856.1"/>
</dbReference>
<dbReference type="InterPro" id="IPR013324">
    <property type="entry name" value="RNA_pol_sigma_r3/r4-like"/>
</dbReference>